<dbReference type="InterPro" id="IPR020617">
    <property type="entry name" value="Thiolase_C"/>
</dbReference>
<feature type="domain" description="Thiolase C-terminal" evidence="14">
    <location>
        <begin position="289"/>
        <end position="408"/>
    </location>
</feature>
<evidence type="ECO:0000256" key="6">
    <source>
        <dbReference type="ARBA" id="ARBA00022946"/>
    </source>
</evidence>
<dbReference type="NCBIfam" id="TIGR01930">
    <property type="entry name" value="AcCoA-C-Actrans"/>
    <property type="match status" value="1"/>
</dbReference>
<evidence type="ECO:0000313" key="15">
    <source>
        <dbReference type="EMBL" id="TDH72192.1"/>
    </source>
</evidence>
<comment type="similarity">
    <text evidence="3 12">Belongs to the thiolase-like superfamily. Thiolase family.</text>
</comment>
<feature type="domain" description="Thiolase N-terminal" evidence="13">
    <location>
        <begin position="25"/>
        <end position="280"/>
    </location>
</feature>
<dbReference type="InterPro" id="IPR016039">
    <property type="entry name" value="Thiolase-like"/>
</dbReference>
<dbReference type="Pfam" id="PF02803">
    <property type="entry name" value="Thiolase_C"/>
    <property type="match status" value="1"/>
</dbReference>
<evidence type="ECO:0000313" key="16">
    <source>
        <dbReference type="Proteomes" id="UP000294530"/>
    </source>
</evidence>
<dbReference type="InterPro" id="IPR020616">
    <property type="entry name" value="Thiolase_N"/>
</dbReference>
<dbReference type="GeneID" id="94347164"/>
<dbReference type="PIRSF" id="PIRSF000429">
    <property type="entry name" value="Ac-CoA_Ac_transf"/>
    <property type="match status" value="1"/>
</dbReference>
<evidence type="ECO:0000256" key="1">
    <source>
        <dbReference type="ARBA" id="ARBA00004275"/>
    </source>
</evidence>
<evidence type="ECO:0000259" key="14">
    <source>
        <dbReference type="Pfam" id="PF02803"/>
    </source>
</evidence>
<dbReference type="AlphaFoldDB" id="A0A976NY76"/>
<dbReference type="InterPro" id="IPR002155">
    <property type="entry name" value="Thiolase"/>
</dbReference>
<dbReference type="KEGG" id="blac:94347164"/>
<dbReference type="InterPro" id="IPR020613">
    <property type="entry name" value="Thiolase_CS"/>
</dbReference>
<reference evidence="15 16" key="1">
    <citation type="journal article" date="2021" name="Genome Biol.">
        <title>AFLAP: assembly-free linkage analysis pipeline using k-mers from genome sequencing data.</title>
        <authorList>
            <person name="Fletcher K."/>
            <person name="Zhang L."/>
            <person name="Gil J."/>
            <person name="Han R."/>
            <person name="Cavanaugh K."/>
            <person name="Michelmore R."/>
        </authorList>
    </citation>
    <scope>NUCLEOTIDE SEQUENCE [LARGE SCALE GENOMIC DNA]</scope>
    <source>
        <strain evidence="15 16">SF5</strain>
    </source>
</reference>
<protein>
    <recommendedName>
        <fullName evidence="10">acetyl-CoA C-acyltransferase</fullName>
        <ecNumber evidence="10">2.3.1.16</ecNumber>
    </recommendedName>
</protein>
<dbReference type="RefSeq" id="XP_067821691.1">
    <property type="nucleotide sequence ID" value="XM_067961493.1"/>
</dbReference>
<organism evidence="15 16">
    <name type="scientific">Bremia lactucae</name>
    <name type="common">Lettuce downy mildew</name>
    <dbReference type="NCBI Taxonomy" id="4779"/>
    <lineage>
        <taxon>Eukaryota</taxon>
        <taxon>Sar</taxon>
        <taxon>Stramenopiles</taxon>
        <taxon>Oomycota</taxon>
        <taxon>Peronosporomycetes</taxon>
        <taxon>Peronosporales</taxon>
        <taxon>Peronosporaceae</taxon>
        <taxon>Bremia</taxon>
    </lineage>
</organism>
<evidence type="ECO:0000256" key="3">
    <source>
        <dbReference type="ARBA" id="ARBA00010982"/>
    </source>
</evidence>
<sequence>MERINRIQSHVATGSLAPIIPEEDVVIVSALRTPITKARRGGFKDTTPDVLLGHVLMAVLKQAKVDPKTVGDVVVGNVLQPGAGAGMARMAQLAAGIPYTVPLHVVNRQCSSGLQAVANVTAAIKAGYYDIGIAAGVECMSLSELDSDVPPVNWQLMKKAQDAMDCVLPMGITSENVAEKFRISRAKQDELAAHSHSKAVVAQMNGWFEDEITPVLTIIKNKEGHEEPVIIAHDDGIRADTTISKLSKLPPVFKENGSTTAGNSSQISDGAAAVLLMRRSVAKTMGIPILGRFVSFAVTGVPPAIMGIGPVFAIPDALQKAGLNLDEIDVFEINEAFASQASYCIEKLGIPIQKVNPEGGAIALGHPLGCTGARQVATLLHQLKRTQQRYGVISMCIGTGMGAAAVFECEL</sequence>
<comment type="caution">
    <text evidence="15">The sequence shown here is derived from an EMBL/GenBank/DDBJ whole genome shotgun (WGS) entry which is preliminary data.</text>
</comment>
<keyword evidence="16" id="KW-1185">Reference proteome</keyword>
<dbReference type="SUPFAM" id="SSF53901">
    <property type="entry name" value="Thiolase-like"/>
    <property type="match status" value="2"/>
</dbReference>
<dbReference type="PROSITE" id="PS00737">
    <property type="entry name" value="THIOLASE_2"/>
    <property type="match status" value="1"/>
</dbReference>
<dbReference type="GO" id="GO:0005777">
    <property type="term" value="C:peroxisome"/>
    <property type="evidence" value="ECO:0007669"/>
    <property type="project" value="UniProtKB-SubCell"/>
</dbReference>
<keyword evidence="9 12" id="KW-0012">Acyltransferase</keyword>
<dbReference type="FunFam" id="3.40.47.10:FF:000010">
    <property type="entry name" value="Acetyl-CoA acetyltransferase (Thiolase)"/>
    <property type="match status" value="1"/>
</dbReference>
<keyword evidence="8" id="KW-0576">Peroxisome</keyword>
<keyword evidence="4 12" id="KW-0808">Transferase</keyword>
<keyword evidence="7" id="KW-0443">Lipid metabolism</keyword>
<dbReference type="Pfam" id="PF00108">
    <property type="entry name" value="Thiolase_N"/>
    <property type="match status" value="1"/>
</dbReference>
<evidence type="ECO:0000256" key="9">
    <source>
        <dbReference type="ARBA" id="ARBA00023315"/>
    </source>
</evidence>
<feature type="active site" description="Proton acceptor" evidence="11">
    <location>
        <position position="396"/>
    </location>
</feature>
<evidence type="ECO:0000256" key="12">
    <source>
        <dbReference type="RuleBase" id="RU003557"/>
    </source>
</evidence>
<evidence type="ECO:0000256" key="11">
    <source>
        <dbReference type="PIRSR" id="PIRSR000429-1"/>
    </source>
</evidence>
<dbReference type="GO" id="GO:0003988">
    <property type="term" value="F:acetyl-CoA C-acyltransferase activity"/>
    <property type="evidence" value="ECO:0007669"/>
    <property type="project" value="UniProtKB-EC"/>
</dbReference>
<dbReference type="GO" id="GO:0010124">
    <property type="term" value="P:phenylacetate catabolic process"/>
    <property type="evidence" value="ECO:0007669"/>
    <property type="project" value="TreeGrafter"/>
</dbReference>
<evidence type="ECO:0000256" key="8">
    <source>
        <dbReference type="ARBA" id="ARBA00023140"/>
    </source>
</evidence>
<dbReference type="InterPro" id="IPR050215">
    <property type="entry name" value="Thiolase-like_sf_Thiolase"/>
</dbReference>
<feature type="active site" description="Acyl-thioester intermediate" evidence="11">
    <location>
        <position position="110"/>
    </location>
</feature>
<dbReference type="Proteomes" id="UP000294530">
    <property type="component" value="Unassembled WGS sequence"/>
</dbReference>
<dbReference type="InterPro" id="IPR020615">
    <property type="entry name" value="Thiolase_acyl_enz_int_AS"/>
</dbReference>
<evidence type="ECO:0000256" key="10">
    <source>
        <dbReference type="ARBA" id="ARBA00024073"/>
    </source>
</evidence>
<dbReference type="PANTHER" id="PTHR43853:SF8">
    <property type="entry name" value="3-KETOACYL-COA THIOLASE, PEROXISOMAL"/>
    <property type="match status" value="1"/>
</dbReference>
<comment type="pathway">
    <text evidence="2">Lipid metabolism.</text>
</comment>
<comment type="subcellular location">
    <subcellularLocation>
        <location evidence="1">Peroxisome</location>
    </subcellularLocation>
</comment>
<keyword evidence="5" id="KW-0276">Fatty acid metabolism</keyword>
<evidence type="ECO:0000256" key="2">
    <source>
        <dbReference type="ARBA" id="ARBA00005189"/>
    </source>
</evidence>
<dbReference type="PANTHER" id="PTHR43853">
    <property type="entry name" value="3-KETOACYL-COA THIOLASE, PEROXISOMAL"/>
    <property type="match status" value="1"/>
</dbReference>
<evidence type="ECO:0000256" key="5">
    <source>
        <dbReference type="ARBA" id="ARBA00022832"/>
    </source>
</evidence>
<evidence type="ECO:0000256" key="4">
    <source>
        <dbReference type="ARBA" id="ARBA00022679"/>
    </source>
</evidence>
<dbReference type="Gene3D" id="3.40.47.10">
    <property type="match status" value="2"/>
</dbReference>
<name>A0A976NY76_BRELC</name>
<keyword evidence="6" id="KW-0809">Transit peptide</keyword>
<dbReference type="PROSITE" id="PS00098">
    <property type="entry name" value="THIOLASE_1"/>
    <property type="match status" value="1"/>
</dbReference>
<dbReference type="EMBL" id="SHOA02000012">
    <property type="protein sequence ID" value="TDH72192.1"/>
    <property type="molecule type" value="Genomic_DNA"/>
</dbReference>
<dbReference type="GO" id="GO:0006635">
    <property type="term" value="P:fatty acid beta-oxidation"/>
    <property type="evidence" value="ECO:0007669"/>
    <property type="project" value="TreeGrafter"/>
</dbReference>
<accession>A0A976NY76</accession>
<dbReference type="InterPro" id="IPR020610">
    <property type="entry name" value="Thiolase_AS"/>
</dbReference>
<dbReference type="OrthoDB" id="5404651at2759"/>
<dbReference type="EC" id="2.3.1.16" evidence="10"/>
<proteinExistence type="inferred from homology"/>
<feature type="active site" description="Proton acceptor" evidence="11">
    <location>
        <position position="366"/>
    </location>
</feature>
<evidence type="ECO:0000256" key="7">
    <source>
        <dbReference type="ARBA" id="ARBA00023098"/>
    </source>
</evidence>
<gene>
    <name evidence="15" type="ORF">CCR75_003398</name>
</gene>
<dbReference type="PROSITE" id="PS00099">
    <property type="entry name" value="THIOLASE_3"/>
    <property type="match status" value="1"/>
</dbReference>
<dbReference type="CDD" id="cd00751">
    <property type="entry name" value="thiolase"/>
    <property type="match status" value="1"/>
</dbReference>
<evidence type="ECO:0000259" key="13">
    <source>
        <dbReference type="Pfam" id="PF00108"/>
    </source>
</evidence>